<feature type="chain" id="PRO_5043596066" evidence="1">
    <location>
        <begin position="16"/>
        <end position="94"/>
    </location>
</feature>
<gene>
    <name evidence="2" type="ORF">CDAR_245671</name>
</gene>
<comment type="caution">
    <text evidence="2">The sequence shown here is derived from an EMBL/GenBank/DDBJ whole genome shotgun (WGS) entry which is preliminary data.</text>
</comment>
<reference evidence="2 3" key="1">
    <citation type="submission" date="2021-06" db="EMBL/GenBank/DDBJ databases">
        <title>Caerostris darwini draft genome.</title>
        <authorList>
            <person name="Kono N."/>
            <person name="Arakawa K."/>
        </authorList>
    </citation>
    <scope>NUCLEOTIDE SEQUENCE [LARGE SCALE GENOMIC DNA]</scope>
</reference>
<accession>A0AAV4UQ31</accession>
<keyword evidence="3" id="KW-1185">Reference proteome</keyword>
<dbReference type="AlphaFoldDB" id="A0AAV4UQ31"/>
<evidence type="ECO:0000313" key="3">
    <source>
        <dbReference type="Proteomes" id="UP001054837"/>
    </source>
</evidence>
<protein>
    <submittedName>
        <fullName evidence="2">Uncharacterized protein</fullName>
    </submittedName>
</protein>
<name>A0AAV4UQ31_9ARAC</name>
<evidence type="ECO:0000313" key="2">
    <source>
        <dbReference type="EMBL" id="GIY59843.1"/>
    </source>
</evidence>
<proteinExistence type="predicted"/>
<sequence>MLLLLLLLLIPTGLAVLDHLHESVNIQEVEEKKRVYLSLHPAEVHTVQKLLMRGTVGIDLAQIGKTLAFIVEGQEANMTRGKAREGSLHFSVAF</sequence>
<organism evidence="2 3">
    <name type="scientific">Caerostris darwini</name>
    <dbReference type="NCBI Taxonomy" id="1538125"/>
    <lineage>
        <taxon>Eukaryota</taxon>
        <taxon>Metazoa</taxon>
        <taxon>Ecdysozoa</taxon>
        <taxon>Arthropoda</taxon>
        <taxon>Chelicerata</taxon>
        <taxon>Arachnida</taxon>
        <taxon>Araneae</taxon>
        <taxon>Araneomorphae</taxon>
        <taxon>Entelegynae</taxon>
        <taxon>Araneoidea</taxon>
        <taxon>Araneidae</taxon>
        <taxon>Caerostris</taxon>
    </lineage>
</organism>
<dbReference type="EMBL" id="BPLQ01011721">
    <property type="protein sequence ID" value="GIY59843.1"/>
    <property type="molecule type" value="Genomic_DNA"/>
</dbReference>
<keyword evidence="1" id="KW-0732">Signal</keyword>
<feature type="signal peptide" evidence="1">
    <location>
        <begin position="1"/>
        <end position="15"/>
    </location>
</feature>
<evidence type="ECO:0000256" key="1">
    <source>
        <dbReference type="SAM" id="SignalP"/>
    </source>
</evidence>
<dbReference type="Proteomes" id="UP001054837">
    <property type="component" value="Unassembled WGS sequence"/>
</dbReference>